<keyword evidence="2" id="KW-1185">Reference proteome</keyword>
<dbReference type="Proteomes" id="UP000188604">
    <property type="component" value="Chromosome"/>
</dbReference>
<gene>
    <name evidence="1" type="ORF">A0U93_09675</name>
</gene>
<dbReference type="KEGG" id="nch:A0U93_09675"/>
<evidence type="ECO:0000313" key="2">
    <source>
        <dbReference type="Proteomes" id="UP000188604"/>
    </source>
</evidence>
<proteinExistence type="predicted"/>
<name>A0A1U9KQS9_9PROT</name>
<evidence type="ECO:0000313" key="1">
    <source>
        <dbReference type="EMBL" id="AQS88163.1"/>
    </source>
</evidence>
<protein>
    <submittedName>
        <fullName evidence="1">Uncharacterized protein</fullName>
    </submittedName>
</protein>
<accession>A0A1U9KQS9</accession>
<dbReference type="AlphaFoldDB" id="A0A1U9KQS9"/>
<sequence length="65" mass="6834">MIGSGIIPYPASDVLQQSPMSGGTFSILFGQHGHSIADGAAGSCNHLIGLLYRRTSMRLHDPPTP</sequence>
<dbReference type="EMBL" id="CP014691">
    <property type="protein sequence ID" value="AQS88163.1"/>
    <property type="molecule type" value="Genomic_DNA"/>
</dbReference>
<reference evidence="1 2" key="1">
    <citation type="submission" date="2016-03" db="EMBL/GenBank/DDBJ databases">
        <title>Acetic acid bacteria sequencing.</title>
        <authorList>
            <person name="Brandt J."/>
            <person name="Jakob F."/>
            <person name="Vogel R.F."/>
        </authorList>
    </citation>
    <scope>NUCLEOTIDE SEQUENCE [LARGE SCALE GENOMIC DNA]</scope>
    <source>
        <strain evidence="1 2">NBRC 101099</strain>
    </source>
</reference>
<organism evidence="1 2">
    <name type="scientific">Neoasaia chiangmaiensis</name>
    <dbReference type="NCBI Taxonomy" id="320497"/>
    <lineage>
        <taxon>Bacteria</taxon>
        <taxon>Pseudomonadati</taxon>
        <taxon>Pseudomonadota</taxon>
        <taxon>Alphaproteobacteria</taxon>
        <taxon>Acetobacterales</taxon>
        <taxon>Acetobacteraceae</taxon>
        <taxon>Neoasaia</taxon>
    </lineage>
</organism>
<dbReference type="STRING" id="320497.A0U93_09675"/>